<dbReference type="AlphaFoldDB" id="A0A8T3VCB0"/>
<comment type="caution">
    <text evidence="2">The sequence shown here is derived from an EMBL/GenBank/DDBJ whole genome shotgun (WGS) entry which is preliminary data.</text>
</comment>
<name>A0A8T3VCB0_9EURY</name>
<evidence type="ECO:0000313" key="3">
    <source>
        <dbReference type="Proteomes" id="UP000783037"/>
    </source>
</evidence>
<feature type="domain" description="Alpha/beta hydrolase fold-5" evidence="1">
    <location>
        <begin position="63"/>
        <end position="220"/>
    </location>
</feature>
<dbReference type="Proteomes" id="UP000783037">
    <property type="component" value="Unassembled WGS sequence"/>
</dbReference>
<dbReference type="GO" id="GO:0016787">
    <property type="term" value="F:hydrolase activity"/>
    <property type="evidence" value="ECO:0007669"/>
    <property type="project" value="UniProtKB-KW"/>
</dbReference>
<gene>
    <name evidence="2" type="ORF">E7Z79_00825</name>
</gene>
<dbReference type="RefSeq" id="WP_303738088.1">
    <property type="nucleotide sequence ID" value="NZ_SUTK01000002.1"/>
</dbReference>
<accession>A0A8T3VCB0</accession>
<proteinExistence type="predicted"/>
<evidence type="ECO:0000313" key="2">
    <source>
        <dbReference type="EMBL" id="MBE6500965.1"/>
    </source>
</evidence>
<dbReference type="InterPro" id="IPR029058">
    <property type="entry name" value="AB_hydrolase_fold"/>
</dbReference>
<dbReference type="Gene3D" id="3.40.50.1820">
    <property type="entry name" value="alpha/beta hydrolase"/>
    <property type="match status" value="1"/>
</dbReference>
<evidence type="ECO:0000259" key="1">
    <source>
        <dbReference type="Pfam" id="PF12695"/>
    </source>
</evidence>
<dbReference type="EMBL" id="SUTK01000002">
    <property type="protein sequence ID" value="MBE6500965.1"/>
    <property type="molecule type" value="Genomic_DNA"/>
</dbReference>
<organism evidence="2 3">
    <name type="scientific">Methanobrevibacter thaueri</name>
    <dbReference type="NCBI Taxonomy" id="190975"/>
    <lineage>
        <taxon>Archaea</taxon>
        <taxon>Methanobacteriati</taxon>
        <taxon>Methanobacteriota</taxon>
        <taxon>Methanomada group</taxon>
        <taxon>Methanobacteria</taxon>
        <taxon>Methanobacteriales</taxon>
        <taxon>Methanobacteriaceae</taxon>
        <taxon>Methanobrevibacter</taxon>
    </lineage>
</organism>
<reference evidence="2" key="1">
    <citation type="submission" date="2019-04" db="EMBL/GenBank/DDBJ databases">
        <title>Evolution of Biomass-Degrading Anaerobic Consortia Revealed by Metagenomics.</title>
        <authorList>
            <person name="Peng X."/>
        </authorList>
    </citation>
    <scope>NUCLEOTIDE SEQUENCE</scope>
    <source>
        <strain evidence="2">SIG18</strain>
    </source>
</reference>
<keyword evidence="2" id="KW-0378">Hydrolase</keyword>
<dbReference type="Pfam" id="PF12695">
    <property type="entry name" value="Abhydrolase_5"/>
    <property type="match status" value="1"/>
</dbReference>
<sequence length="234" mass="25396">MNKKIKIAIVVIAALAVAYSIYYLTEYSPAEAAATDYLNGTNEVNITKVNNGLFLDGYGNDTALIFYPGAKIEYTSYLPMLCELSSNGIDCYLVEMPFNLALFGENEADKIIDTTNYSKYVLCGHSLGGVVASSYMAHSGKGDGLILLAGYPTENITKPTLSIYGSNDGNLNRKSYDEAKPLMSNMSEHVIDGGNHAQFGYYGKQSGDNDANITPENQQNQTVAKIIEFISKLG</sequence>
<protein>
    <submittedName>
        <fullName evidence="2">Alpha/beta hydrolase</fullName>
    </submittedName>
</protein>
<dbReference type="InterPro" id="IPR029059">
    <property type="entry name" value="AB_hydrolase_5"/>
</dbReference>
<dbReference type="SUPFAM" id="SSF53474">
    <property type="entry name" value="alpha/beta-Hydrolases"/>
    <property type="match status" value="1"/>
</dbReference>